<evidence type="ECO:0000313" key="6">
    <source>
        <dbReference type="EMBL" id="UKK01680.2"/>
    </source>
</evidence>
<dbReference type="GO" id="GO:0005666">
    <property type="term" value="C:RNA polymerase III complex"/>
    <property type="evidence" value="ECO:0007669"/>
    <property type="project" value="TreeGrafter"/>
</dbReference>
<dbReference type="Pfam" id="PF03604">
    <property type="entry name" value="Zn_ribbon_RPAB4"/>
    <property type="match status" value="1"/>
</dbReference>
<dbReference type="CDD" id="cd09212">
    <property type="entry name" value="PUB"/>
    <property type="match status" value="1"/>
</dbReference>
<evidence type="ECO:0000256" key="5">
    <source>
        <dbReference type="ARBA" id="ARBA00025770"/>
    </source>
</evidence>
<evidence type="ECO:0000256" key="3">
    <source>
        <dbReference type="ARBA" id="ARBA00022833"/>
    </source>
</evidence>
<dbReference type="EMBL" id="CP056071">
    <property type="protein sequence ID" value="UKK01680.2"/>
    <property type="molecule type" value="Genomic_DNA"/>
</dbReference>
<reference evidence="6" key="1">
    <citation type="submission" date="2022-07" db="EMBL/GenBank/DDBJ databases">
        <title>Evaluation of T. orientalis genome assembly methods using nanopore sequencing and analysis of variation between genomes.</title>
        <authorList>
            <person name="Yam J."/>
            <person name="Micallef M.L."/>
            <person name="Liu M."/>
            <person name="Djordjevic S.P."/>
            <person name="Bogema D.R."/>
            <person name="Jenkins C."/>
        </authorList>
    </citation>
    <scope>NUCLEOTIDE SEQUENCE</scope>
    <source>
        <strain evidence="6">Goon Nure</strain>
    </source>
</reference>
<organism evidence="6 7">
    <name type="scientific">Theileria orientalis</name>
    <dbReference type="NCBI Taxonomy" id="68886"/>
    <lineage>
        <taxon>Eukaryota</taxon>
        <taxon>Sar</taxon>
        <taxon>Alveolata</taxon>
        <taxon>Apicomplexa</taxon>
        <taxon>Aconoidasida</taxon>
        <taxon>Piroplasmida</taxon>
        <taxon>Theileriidae</taxon>
        <taxon>Theileria</taxon>
    </lineage>
</organism>
<dbReference type="AlphaFoldDB" id="A0A976MBU6"/>
<dbReference type="InterPro" id="IPR006591">
    <property type="entry name" value="RNAP_P/RPABC4"/>
</dbReference>
<accession>A0A976MBU6</accession>
<dbReference type="GO" id="GO:0005665">
    <property type="term" value="C:RNA polymerase II, core complex"/>
    <property type="evidence" value="ECO:0007669"/>
    <property type="project" value="TreeGrafter"/>
</dbReference>
<evidence type="ECO:0000313" key="7">
    <source>
        <dbReference type="Proteomes" id="UP000244811"/>
    </source>
</evidence>
<dbReference type="SUPFAM" id="SSF143503">
    <property type="entry name" value="PUG domain-like"/>
    <property type="match status" value="1"/>
</dbReference>
<protein>
    <submittedName>
        <fullName evidence="6">RPC10 subunit of RNA polymerases I, II, and III</fullName>
    </submittedName>
</protein>
<dbReference type="Gene3D" id="2.20.28.30">
    <property type="entry name" value="RNA polymerase ii, chain L"/>
    <property type="match status" value="1"/>
</dbReference>
<comment type="subcellular location">
    <subcellularLocation>
        <location evidence="1">Nucleus</location>
    </subcellularLocation>
</comment>
<sequence length="364" mass="43003">MEGFNEGDDIAEPITYICGECGNDVALQSTAAVRCRNCGSRILYKKRSYRELKALAELLYTASEDKIVEEYEKFEFFKLKLDSLLSTITRYRIQLNDSQEKNIFGPKTLKAVNSLVSDYDKLYEVYEDHLYNIYTPIQNLYNEYKKNKEVEQEPEKVHFKSIVEETKLNLKQIEEVKQKIKEAPREVNFSNIKNEDLPSNTLFDKILDIYKSEPCNDLETILMDIHNEHPDDFLKIVQNLSNLFNEISRKPDEVNFRLLRINNEKLQEDFLKYFSSAKVLRYAGFRIAQTHEISDHLQKLNIKCDDEYFLYLNEPDMFASYNKWKEWLNKISFVSEHLKTFLSNYKRLRRSDADLKTIISSSLS</sequence>
<dbReference type="GO" id="GO:0003677">
    <property type="term" value="F:DNA binding"/>
    <property type="evidence" value="ECO:0007669"/>
    <property type="project" value="InterPro"/>
</dbReference>
<dbReference type="GO" id="GO:0005736">
    <property type="term" value="C:RNA polymerase I complex"/>
    <property type="evidence" value="ECO:0007669"/>
    <property type="project" value="TreeGrafter"/>
</dbReference>
<gene>
    <name evidence="6" type="primary">POLR2K</name>
    <name evidence="6" type="ORF">MACK_001033</name>
</gene>
<dbReference type="GO" id="GO:0008270">
    <property type="term" value="F:zinc ion binding"/>
    <property type="evidence" value="ECO:0007669"/>
    <property type="project" value="InterPro"/>
</dbReference>
<dbReference type="PANTHER" id="PTHR12056:SF2">
    <property type="entry name" value="GEO11084P1"/>
    <property type="match status" value="1"/>
</dbReference>
<dbReference type="Gene3D" id="1.20.58.2190">
    <property type="match status" value="1"/>
</dbReference>
<evidence type="ECO:0000256" key="2">
    <source>
        <dbReference type="ARBA" id="ARBA00022723"/>
    </source>
</evidence>
<keyword evidence="2" id="KW-0479">Metal-binding</keyword>
<dbReference type="SMART" id="SM00659">
    <property type="entry name" value="RPOLCX"/>
    <property type="match status" value="1"/>
</dbReference>
<dbReference type="InterPro" id="IPR039747">
    <property type="entry name" value="RPABC4"/>
</dbReference>
<dbReference type="InterPro" id="IPR029040">
    <property type="entry name" value="RPABC4/Spt4"/>
</dbReference>
<evidence type="ECO:0000256" key="4">
    <source>
        <dbReference type="ARBA" id="ARBA00023242"/>
    </source>
</evidence>
<dbReference type="Proteomes" id="UP000244811">
    <property type="component" value="Chromosome 2"/>
</dbReference>
<comment type="similarity">
    <text evidence="5">Belongs to the archaeal Rpo12/eukaryotic RPC10 RNA polymerase subunit family.</text>
</comment>
<dbReference type="PANTHER" id="PTHR12056">
    <property type="entry name" value="DNA-DIRECTED RNA POLYMERASES I, II, AND III"/>
    <property type="match status" value="1"/>
</dbReference>
<keyword evidence="4" id="KW-0539">Nucleus</keyword>
<dbReference type="GO" id="GO:0006351">
    <property type="term" value="P:DNA-templated transcription"/>
    <property type="evidence" value="ECO:0007669"/>
    <property type="project" value="InterPro"/>
</dbReference>
<dbReference type="GO" id="GO:0003899">
    <property type="term" value="F:DNA-directed RNA polymerase activity"/>
    <property type="evidence" value="ECO:0007669"/>
    <property type="project" value="InterPro"/>
</dbReference>
<dbReference type="SUPFAM" id="SSF63393">
    <property type="entry name" value="RNA polymerase subunits"/>
    <property type="match status" value="1"/>
</dbReference>
<proteinExistence type="inferred from homology"/>
<dbReference type="InterPro" id="IPR036339">
    <property type="entry name" value="PUB-like_dom_sf"/>
</dbReference>
<name>A0A976MBU6_THEOR</name>
<keyword evidence="3" id="KW-0862">Zinc</keyword>
<evidence type="ECO:0000256" key="1">
    <source>
        <dbReference type="ARBA" id="ARBA00004123"/>
    </source>
</evidence>